<evidence type="ECO:0000313" key="2">
    <source>
        <dbReference type="Proteomes" id="UP000017819"/>
    </source>
</evidence>
<dbReference type="OrthoDB" id="8452228at2"/>
<proteinExistence type="predicted"/>
<dbReference type="Gene3D" id="1.10.3230.30">
    <property type="entry name" value="Phage gp6-like head-tail connector protein"/>
    <property type="match status" value="1"/>
</dbReference>
<organism evidence="1 2">
    <name type="scientific">Lutibaculum baratangense AMV1</name>
    <dbReference type="NCBI Taxonomy" id="631454"/>
    <lineage>
        <taxon>Bacteria</taxon>
        <taxon>Pseudomonadati</taxon>
        <taxon>Pseudomonadota</taxon>
        <taxon>Alphaproteobacteria</taxon>
        <taxon>Hyphomicrobiales</taxon>
        <taxon>Tepidamorphaceae</taxon>
        <taxon>Lutibaculum</taxon>
    </lineage>
</organism>
<dbReference type="CDD" id="cd08054">
    <property type="entry name" value="gp6"/>
    <property type="match status" value="1"/>
</dbReference>
<accession>V4TGM7</accession>
<evidence type="ECO:0000313" key="1">
    <source>
        <dbReference type="EMBL" id="ESR25253.1"/>
    </source>
</evidence>
<dbReference type="eggNOG" id="ENOG5032SBG">
    <property type="taxonomic scope" value="Bacteria"/>
</dbReference>
<protein>
    <recommendedName>
        <fullName evidence="3">Phage gp6-like head-tail connector protein</fullName>
    </recommendedName>
</protein>
<dbReference type="PATRIC" id="fig|631454.5.peg.1749"/>
<dbReference type="AlphaFoldDB" id="V4TGM7"/>
<dbReference type="InterPro" id="IPR011738">
    <property type="entry name" value="Phage_CHP"/>
</dbReference>
<dbReference type="NCBIfam" id="TIGR02215">
    <property type="entry name" value="phage_chp_gp8"/>
    <property type="match status" value="1"/>
</dbReference>
<dbReference type="STRING" id="631454.N177_1770"/>
<name>V4TGM7_9HYPH</name>
<dbReference type="Proteomes" id="UP000017819">
    <property type="component" value="Unassembled WGS sequence"/>
</dbReference>
<dbReference type="InterPro" id="IPR021146">
    <property type="entry name" value="Phage_gp6-like_head-tail"/>
</dbReference>
<gene>
    <name evidence="1" type="ORF">N177_1770</name>
</gene>
<comment type="caution">
    <text evidence="1">The sequence shown here is derived from an EMBL/GenBank/DDBJ whole genome shotgun (WGS) entry which is preliminary data.</text>
</comment>
<sequence length="187" mass="20699">MNDPVTLEEVKEHIHVDFNDEDARIADFIKAATQRLDGRDGSLGRCLVTQTWNLTLDRFASEIAIPLPPCQSIDAITYVDPDGITQTLAPTEYQAFALGTVEGAKVRPAYGKSWPTIRNVPEAVTITFTAGFGDDPEDIPEPIRAAIKMRVGHLFEHRESVVIGSGFITETPDGAEDFVRDHKTWSF</sequence>
<keyword evidence="2" id="KW-1185">Reference proteome</keyword>
<reference evidence="1 2" key="1">
    <citation type="journal article" date="2014" name="Genome Announc.">
        <title>Draft Genome Sequence of Lutibaculum baratangense Strain AMV1T, Isolated from a Mud Volcano in Andamans, India.</title>
        <authorList>
            <person name="Singh A."/>
            <person name="Sreenivas A."/>
            <person name="Sathyanarayana Reddy G."/>
            <person name="Pinnaka A.K."/>
            <person name="Shivaji S."/>
        </authorList>
    </citation>
    <scope>NUCLEOTIDE SEQUENCE [LARGE SCALE GENOMIC DNA]</scope>
    <source>
        <strain evidence="1 2">AMV1</strain>
    </source>
</reference>
<dbReference type="Pfam" id="PF05135">
    <property type="entry name" value="Phage_connect_1"/>
    <property type="match status" value="1"/>
</dbReference>
<dbReference type="EMBL" id="AWXZ01000023">
    <property type="protein sequence ID" value="ESR25253.1"/>
    <property type="molecule type" value="Genomic_DNA"/>
</dbReference>
<evidence type="ECO:0008006" key="3">
    <source>
        <dbReference type="Google" id="ProtNLM"/>
    </source>
</evidence>